<evidence type="ECO:0000256" key="3">
    <source>
        <dbReference type="ARBA" id="ARBA00023004"/>
    </source>
</evidence>
<dbReference type="EMBL" id="BMKB01000005">
    <property type="protein sequence ID" value="GGA59460.1"/>
    <property type="molecule type" value="Genomic_DNA"/>
</dbReference>
<evidence type="ECO:0000259" key="5">
    <source>
        <dbReference type="Pfam" id="PF00149"/>
    </source>
</evidence>
<dbReference type="SUPFAM" id="SSF56300">
    <property type="entry name" value="Metallo-dependent phosphatases"/>
    <property type="match status" value="1"/>
</dbReference>
<dbReference type="Pfam" id="PF00149">
    <property type="entry name" value="Metallophos"/>
    <property type="match status" value="1"/>
</dbReference>
<dbReference type="GO" id="GO:0004112">
    <property type="term" value="F:cyclic-nucleotide phosphodiesterase activity"/>
    <property type="evidence" value="ECO:0007669"/>
    <property type="project" value="InterPro"/>
</dbReference>
<comment type="caution">
    <text evidence="6">The sequence shown here is derived from an EMBL/GenBank/DDBJ whole genome shotgun (WGS) entry which is preliminary data.</text>
</comment>
<dbReference type="Gene3D" id="3.60.21.40">
    <property type="entry name" value="GpdQ, catalytic alpha/beta sandwich domain"/>
    <property type="match status" value="1"/>
</dbReference>
<dbReference type="InterPro" id="IPR042283">
    <property type="entry name" value="GpdQ_catalytic"/>
</dbReference>
<keyword evidence="1" id="KW-0479">Metal-binding</keyword>
<dbReference type="InterPro" id="IPR029052">
    <property type="entry name" value="Metallo-depent_PP-like"/>
</dbReference>
<dbReference type="AlphaFoldDB" id="A0A916RLB7"/>
<dbReference type="OrthoDB" id="651281at2"/>
<dbReference type="PANTHER" id="PTHR42988">
    <property type="entry name" value="PHOSPHOHYDROLASE"/>
    <property type="match status" value="1"/>
</dbReference>
<evidence type="ECO:0000256" key="1">
    <source>
        <dbReference type="ARBA" id="ARBA00022723"/>
    </source>
</evidence>
<proteinExistence type="inferred from homology"/>
<sequence length="272" mass="30099">MLIAQITDAHVGAPGSLFYDRFDTAMALANAVAALNALTPRPDVVLFTGDLTDTGTPQEYAQVRRVLASLSIPLYAVPGNHDHRETMRAAFSDHEYLDPKTPFFNYAIEHHPVRLIGLDTVDPDQFGAGTLCGSRLEWLERTLAARSDQPTIIFMHHPTFDTGIEHMDRIKCANGDAFEKIVSRHNQIERVLCGHVHRPVLTKLAHAIAMIAPSIAHQVPLDLNPDGPSSFNFEPPAFLLHRWQANQAIVSHTHYVEEFGPAFSFASGQPVN</sequence>
<dbReference type="GO" id="GO:0046872">
    <property type="term" value="F:metal ion binding"/>
    <property type="evidence" value="ECO:0007669"/>
    <property type="project" value="UniProtKB-KW"/>
</dbReference>
<dbReference type="CDD" id="cd07402">
    <property type="entry name" value="MPP_GpdQ"/>
    <property type="match status" value="1"/>
</dbReference>
<dbReference type="InterPro" id="IPR042281">
    <property type="entry name" value="GpdQ_beta-strand"/>
</dbReference>
<organism evidence="6 7">
    <name type="scientific">Pelagibacterium lentulum</name>
    <dbReference type="NCBI Taxonomy" id="2029865"/>
    <lineage>
        <taxon>Bacteria</taxon>
        <taxon>Pseudomonadati</taxon>
        <taxon>Pseudomonadota</taxon>
        <taxon>Alphaproteobacteria</taxon>
        <taxon>Hyphomicrobiales</taxon>
        <taxon>Devosiaceae</taxon>
        <taxon>Pelagibacterium</taxon>
    </lineage>
</organism>
<dbReference type="InterPro" id="IPR026575">
    <property type="entry name" value="GpdQ/CpdA-like"/>
</dbReference>
<evidence type="ECO:0000313" key="6">
    <source>
        <dbReference type="EMBL" id="GGA59460.1"/>
    </source>
</evidence>
<dbReference type="InterPro" id="IPR050884">
    <property type="entry name" value="CNP_phosphodiesterase-III"/>
</dbReference>
<dbReference type="PANTHER" id="PTHR42988:SF2">
    <property type="entry name" value="CYCLIC NUCLEOTIDE PHOSPHODIESTERASE CBUA0032-RELATED"/>
    <property type="match status" value="1"/>
</dbReference>
<dbReference type="Gene3D" id="3.30.750.180">
    <property type="entry name" value="GpdQ, beta-strand dimerisation domain"/>
    <property type="match status" value="1"/>
</dbReference>
<dbReference type="RefSeq" id="WP_127071907.1">
    <property type="nucleotide sequence ID" value="NZ_BMKB01000005.1"/>
</dbReference>
<dbReference type="InterPro" id="IPR004843">
    <property type="entry name" value="Calcineurin-like_PHP"/>
</dbReference>
<evidence type="ECO:0000256" key="4">
    <source>
        <dbReference type="ARBA" id="ARBA00025742"/>
    </source>
</evidence>
<feature type="domain" description="Calcineurin-like phosphoesterase" evidence="5">
    <location>
        <begin position="1"/>
        <end position="199"/>
    </location>
</feature>
<name>A0A916RLB7_9HYPH</name>
<comment type="similarity">
    <text evidence="4">Belongs to the cyclic nucleotide phosphodiesterase class-III family.</text>
</comment>
<reference evidence="6 7" key="1">
    <citation type="journal article" date="2014" name="Int. J. Syst. Evol. Microbiol.">
        <title>Complete genome sequence of Corynebacterium casei LMG S-19264T (=DSM 44701T), isolated from a smear-ripened cheese.</title>
        <authorList>
            <consortium name="US DOE Joint Genome Institute (JGI-PGF)"/>
            <person name="Walter F."/>
            <person name="Albersmeier A."/>
            <person name="Kalinowski J."/>
            <person name="Ruckert C."/>
        </authorList>
    </citation>
    <scope>NUCLEOTIDE SEQUENCE [LARGE SCALE GENOMIC DNA]</scope>
    <source>
        <strain evidence="6 7">CGMCC 1.15896</strain>
    </source>
</reference>
<evidence type="ECO:0000313" key="7">
    <source>
        <dbReference type="Proteomes" id="UP000596977"/>
    </source>
</evidence>
<keyword evidence="7" id="KW-1185">Reference proteome</keyword>
<accession>A0A916RLB7</accession>
<keyword evidence="2" id="KW-0378">Hydrolase</keyword>
<protein>
    <submittedName>
        <fullName evidence="6">3',5'-cyclic adenosine monophosphate phosphodiesterase CpdA</fullName>
    </submittedName>
</protein>
<keyword evidence="3" id="KW-0408">Iron</keyword>
<dbReference type="Proteomes" id="UP000596977">
    <property type="component" value="Unassembled WGS sequence"/>
</dbReference>
<evidence type="ECO:0000256" key="2">
    <source>
        <dbReference type="ARBA" id="ARBA00022801"/>
    </source>
</evidence>
<gene>
    <name evidence="6" type="primary">cpdA</name>
    <name evidence="6" type="ORF">GCM10011499_32010</name>
</gene>